<feature type="compositionally biased region" description="Polar residues" evidence="1">
    <location>
        <begin position="203"/>
        <end position="218"/>
    </location>
</feature>
<evidence type="ECO:0000259" key="2">
    <source>
        <dbReference type="PROSITE" id="PS50982"/>
    </source>
</evidence>
<dbReference type="GO" id="GO:0003677">
    <property type="term" value="F:DNA binding"/>
    <property type="evidence" value="ECO:0007669"/>
    <property type="project" value="InterPro"/>
</dbReference>
<feature type="compositionally biased region" description="Low complexity" evidence="1">
    <location>
        <begin position="588"/>
        <end position="603"/>
    </location>
</feature>
<dbReference type="PANTHER" id="PTHR16112:SF18">
    <property type="entry name" value="METHYL-CPG-BINDING DOMAIN PROTEIN 5"/>
    <property type="match status" value="1"/>
</dbReference>
<feature type="region of interest" description="Disordered" evidence="1">
    <location>
        <begin position="314"/>
        <end position="442"/>
    </location>
</feature>
<feature type="compositionally biased region" description="Low complexity" evidence="1">
    <location>
        <begin position="374"/>
        <end position="404"/>
    </location>
</feature>
<organism evidence="3 4">
    <name type="scientific">Anguilla anguilla</name>
    <name type="common">European freshwater eel</name>
    <name type="synonym">Muraena anguilla</name>
    <dbReference type="NCBI Taxonomy" id="7936"/>
    <lineage>
        <taxon>Eukaryota</taxon>
        <taxon>Metazoa</taxon>
        <taxon>Chordata</taxon>
        <taxon>Craniata</taxon>
        <taxon>Vertebrata</taxon>
        <taxon>Euteleostomi</taxon>
        <taxon>Actinopterygii</taxon>
        <taxon>Neopterygii</taxon>
        <taxon>Teleostei</taxon>
        <taxon>Anguilliformes</taxon>
        <taxon>Anguillidae</taxon>
        <taxon>Anguilla</taxon>
    </lineage>
</organism>
<dbReference type="PROSITE" id="PS50982">
    <property type="entry name" value="MBD"/>
    <property type="match status" value="1"/>
</dbReference>
<feature type="compositionally biased region" description="Basic residues" evidence="1">
    <location>
        <begin position="1136"/>
        <end position="1146"/>
    </location>
</feature>
<dbReference type="SUPFAM" id="SSF63748">
    <property type="entry name" value="Tudor/PWWP/MBT"/>
    <property type="match status" value="1"/>
</dbReference>
<feature type="compositionally biased region" description="Pro residues" evidence="1">
    <location>
        <begin position="329"/>
        <end position="338"/>
    </location>
</feature>
<dbReference type="GO" id="GO:0005634">
    <property type="term" value="C:nucleus"/>
    <property type="evidence" value="ECO:0007669"/>
    <property type="project" value="TreeGrafter"/>
</dbReference>
<feature type="compositionally biased region" description="Low complexity" evidence="1">
    <location>
        <begin position="352"/>
        <end position="367"/>
    </location>
</feature>
<keyword evidence="4" id="KW-1185">Reference proteome</keyword>
<dbReference type="PANTHER" id="PTHR16112">
    <property type="entry name" value="METHYL-CPG BINDING PROTEIN, DROSOPHILA"/>
    <property type="match status" value="1"/>
</dbReference>
<reference evidence="3" key="1">
    <citation type="submission" date="2021-01" db="EMBL/GenBank/DDBJ databases">
        <title>A chromosome-scale assembly of European eel, Anguilla anguilla.</title>
        <authorList>
            <person name="Henkel C."/>
            <person name="Jong-Raadsen S.A."/>
            <person name="Dufour S."/>
            <person name="Weltzien F.-A."/>
            <person name="Palstra A.P."/>
            <person name="Pelster B."/>
            <person name="Spaink H.P."/>
            <person name="Van Den Thillart G.E."/>
            <person name="Jansen H."/>
            <person name="Zahm M."/>
            <person name="Klopp C."/>
            <person name="Cedric C."/>
            <person name="Louis A."/>
            <person name="Berthelot C."/>
            <person name="Parey E."/>
            <person name="Roest Crollius H."/>
            <person name="Montfort J."/>
            <person name="Robinson-Rechavi M."/>
            <person name="Bucao C."/>
            <person name="Bouchez O."/>
            <person name="Gislard M."/>
            <person name="Lluch J."/>
            <person name="Milhes M."/>
            <person name="Lampietro C."/>
            <person name="Lopez Roques C."/>
            <person name="Donnadieu C."/>
            <person name="Braasch I."/>
            <person name="Desvignes T."/>
            <person name="Postlethwait J."/>
            <person name="Bobe J."/>
            <person name="Guiguen Y."/>
            <person name="Dirks R."/>
        </authorList>
    </citation>
    <scope>NUCLEOTIDE SEQUENCE</scope>
    <source>
        <strain evidence="3">Tag_6206</strain>
        <tissue evidence="3">Liver</tissue>
    </source>
</reference>
<feature type="compositionally biased region" description="Basic and acidic residues" evidence="1">
    <location>
        <begin position="568"/>
        <end position="577"/>
    </location>
</feature>
<evidence type="ECO:0000313" key="4">
    <source>
        <dbReference type="Proteomes" id="UP001044222"/>
    </source>
</evidence>
<dbReference type="InterPro" id="IPR001739">
    <property type="entry name" value="Methyl_CpG_DNA-bd"/>
</dbReference>
<evidence type="ECO:0000256" key="1">
    <source>
        <dbReference type="SAM" id="MobiDB-lite"/>
    </source>
</evidence>
<dbReference type="Gene3D" id="2.30.30.140">
    <property type="match status" value="1"/>
</dbReference>
<feature type="region of interest" description="Disordered" evidence="1">
    <location>
        <begin position="752"/>
        <end position="775"/>
    </location>
</feature>
<dbReference type="EMBL" id="JAFIRN010000016">
    <property type="protein sequence ID" value="KAG5833068.1"/>
    <property type="molecule type" value="Genomic_DNA"/>
</dbReference>
<proteinExistence type="predicted"/>
<dbReference type="SUPFAM" id="SSF54171">
    <property type="entry name" value="DNA-binding domain"/>
    <property type="match status" value="1"/>
</dbReference>
<dbReference type="AlphaFoldDB" id="A0A9D3RJX9"/>
<feature type="region of interest" description="Disordered" evidence="1">
    <location>
        <begin position="1120"/>
        <end position="1146"/>
    </location>
</feature>
<comment type="caution">
    <text evidence="3">The sequence shown here is derived from an EMBL/GenBank/DDBJ whole genome shotgun (WGS) entry which is preliminary data.</text>
</comment>
<feature type="domain" description="MBD" evidence="2">
    <location>
        <begin position="34"/>
        <end position="104"/>
    </location>
</feature>
<accession>A0A9D3RJX9</accession>
<dbReference type="SMART" id="SM00391">
    <property type="entry name" value="MBD"/>
    <property type="match status" value="1"/>
</dbReference>
<feature type="region of interest" description="Disordered" evidence="1">
    <location>
        <begin position="965"/>
        <end position="1030"/>
    </location>
</feature>
<sequence>MVGGQRWPCDSHPRCRAHNLNHEWRKRVRGGPGGGEEGPPAAQVPVGWKRRLDHSGVVYVSPSGSLLSCLEQVKAYLLTDGTCKCGLECPLLLHKVFNFNPRAVLKQRTAEDVKADEDVTKLCNHKRKIIAVATLHKSMEPPQPSLVLTCPGGHTSAAPMAPSRSATPRAIKSKEREGLSHPPGGLPRPAPSDCKNPFRALGSQRQGASELSLAQQQELYGGPDPFTRGNPGFHGTSSPSPIHGSGRMPLSPPGVLPRAAPSCALAGRTSVPLSPPIATQSPVMKNPACSFPPAWTCPATCPCPRSSRGLWGTGGTGATCSGSSTQPLRPSPPPPSPPAHLAGSGVARVEASPQRSRSSSTSSDHGSFAMPPCGSVKVPPRSPRSSVGSPHPSLPSSPSAKPDPLQQYKDVPSQLLVGMSSSMFPPSSTGNGPQKGPSGLLGMPLNHILNRQNAASFPASSLLSAAAKAQLANQNKLTCGGGGNGGKGSKPRLAGSCGGVADGHSTLNPRVSCQRGRAAVRGRGPERPGGSAGQADGPAAQPPPPAQAAQRGGGGGVFMLQAHVSGPRHPDPGERLRTGARTGSLPPSASMAQLLQSMSSQSAPHPTPLQFGEGALHSGGHDSCRPHGVPLSHCGDGGSSHTVLESGEALNCSVNNPKLRTLQAHNSGPMFQQVGQAQLGQGFQDPRAFPENPFPDSSSSSPMACLFQNFQVNVPESISNPSKQTSAQPRGSLRPDTVAMAALPQLQESLPELQPQGLGPPAGPHGLQGLPGGGGQSVDSIYRAVVDAASKGTPVVITTAMSGSTQASPVPALSAMSAFTASIGEAVSLPTPSTGLTPQRPHPRQPRPATTRSRARGPGPGAGVDGHASWRGEEFLECSTQVQSSPHTERANTLAPTGSPPDHKHLPLALRPGDKAFLEEGFHFNSCRRASLNFKERLEQTVEHCAHMNGGGPLLSRGYGDILGPPRQDLMAEDQSPGSSTSLEGPLLKDYMHYNGHYNGCAPSPSDTKSLSSEEDLRQPDSPSSSELLHYRPRTFSMGELVWGQLKAFPPWPVKLINQDQVHNPGMQNSAQDKVEPGRLKTLTEDLEALNRATKRNRKGGKLNNHLEAAIHEAMSELDRMSGSVHQMPPRDRQIKPKTKRRKISR</sequence>
<dbReference type="GO" id="GO:0010369">
    <property type="term" value="C:chromocenter"/>
    <property type="evidence" value="ECO:0007669"/>
    <property type="project" value="TreeGrafter"/>
</dbReference>
<dbReference type="InterPro" id="IPR016177">
    <property type="entry name" value="DNA-bd_dom_sf"/>
</dbReference>
<feature type="compositionally biased region" description="Low complexity" evidence="1">
    <location>
        <begin position="752"/>
        <end position="768"/>
    </location>
</feature>
<feature type="region of interest" description="Disordered" evidence="1">
    <location>
        <begin position="829"/>
        <end position="905"/>
    </location>
</feature>
<feature type="region of interest" description="Disordered" evidence="1">
    <location>
        <begin position="151"/>
        <end position="251"/>
    </location>
</feature>
<dbReference type="Proteomes" id="UP001044222">
    <property type="component" value="Chromosome 16"/>
</dbReference>
<feature type="region of interest" description="Disordered" evidence="1">
    <location>
        <begin position="500"/>
        <end position="624"/>
    </location>
</feature>
<dbReference type="GO" id="GO:0003682">
    <property type="term" value="F:chromatin binding"/>
    <property type="evidence" value="ECO:0007669"/>
    <property type="project" value="TreeGrafter"/>
</dbReference>
<protein>
    <recommendedName>
        <fullName evidence="2">MBD domain-containing protein</fullName>
    </recommendedName>
</protein>
<gene>
    <name evidence="3" type="ORF">ANANG_G00271940</name>
</gene>
<name>A0A9D3RJX9_ANGAN</name>
<evidence type="ECO:0000313" key="3">
    <source>
        <dbReference type="EMBL" id="KAG5833068.1"/>
    </source>
</evidence>
<feature type="compositionally biased region" description="Polar residues" evidence="1">
    <location>
        <begin position="419"/>
        <end position="432"/>
    </location>
</feature>